<evidence type="ECO:0000313" key="1">
    <source>
        <dbReference type="EMBL" id="SFO08932.1"/>
    </source>
</evidence>
<accession>A0A1I5EBP9</accession>
<dbReference type="Proteomes" id="UP000199236">
    <property type="component" value="Unassembled WGS sequence"/>
</dbReference>
<dbReference type="EMBL" id="FOVR01000003">
    <property type="protein sequence ID" value="SFO08932.1"/>
    <property type="molecule type" value="Genomic_DNA"/>
</dbReference>
<sequence>MWKAGPFPILHLVRLILYGKCHDGFYPSWHSCFLGRSSPLGCLKPQLLLRHDQAGSSSAAASVRRVATSVMIPATAAREADSTAVR</sequence>
<gene>
    <name evidence="1" type="ORF">SAMN04488056_103120</name>
</gene>
<keyword evidence="2" id="KW-1185">Reference proteome</keyword>
<name>A0A1I5EBP9_9HYPH</name>
<organism evidence="1 2">
    <name type="scientific">Cohaesibacter marisflavi</name>
    <dbReference type="NCBI Taxonomy" id="655353"/>
    <lineage>
        <taxon>Bacteria</taxon>
        <taxon>Pseudomonadati</taxon>
        <taxon>Pseudomonadota</taxon>
        <taxon>Alphaproteobacteria</taxon>
        <taxon>Hyphomicrobiales</taxon>
        <taxon>Cohaesibacteraceae</taxon>
    </lineage>
</organism>
<dbReference type="AlphaFoldDB" id="A0A1I5EBP9"/>
<reference evidence="1 2" key="1">
    <citation type="submission" date="2016-10" db="EMBL/GenBank/DDBJ databases">
        <authorList>
            <person name="de Groot N.N."/>
        </authorList>
    </citation>
    <scope>NUCLEOTIDE SEQUENCE [LARGE SCALE GENOMIC DNA]</scope>
    <source>
        <strain evidence="1 2">CGMCC 1.9157</strain>
    </source>
</reference>
<proteinExistence type="predicted"/>
<evidence type="ECO:0000313" key="2">
    <source>
        <dbReference type="Proteomes" id="UP000199236"/>
    </source>
</evidence>
<protein>
    <submittedName>
        <fullName evidence="1">Uncharacterized protein</fullName>
    </submittedName>
</protein>